<gene>
    <name evidence="7" type="ORF">D0436_11885</name>
</gene>
<dbReference type="InterPro" id="IPR050245">
    <property type="entry name" value="PrsA_foldase"/>
</dbReference>
<name>A0A5B8QYV8_9GAMM</name>
<evidence type="ECO:0000256" key="5">
    <source>
        <dbReference type="PROSITE-ProRule" id="PRU00278"/>
    </source>
</evidence>
<dbReference type="Pfam" id="PF13616">
    <property type="entry name" value="Rotamase_3"/>
    <property type="match status" value="1"/>
</dbReference>
<reference evidence="7 8" key="1">
    <citation type="journal article" date="2019" name="Ecotoxicol. Environ. Saf.">
        <title>Microbial characterization of heavy metal resistant bacterial strains isolated from an electroplating wastewater treatment plant.</title>
        <authorList>
            <person name="Cai X."/>
            <person name="Zheng X."/>
            <person name="Zhang D."/>
            <person name="Iqbal W."/>
            <person name="Liu C."/>
            <person name="Yang B."/>
            <person name="Zhao X."/>
            <person name="Lu X."/>
            <person name="Mao Y."/>
        </authorList>
    </citation>
    <scope>NUCLEOTIDE SEQUENCE [LARGE SCALE GENOMIC DNA]</scope>
    <source>
        <strain evidence="7 8">Ni1-3</strain>
    </source>
</reference>
<comment type="catalytic activity">
    <reaction evidence="1">
        <text>[protein]-peptidylproline (omega=180) = [protein]-peptidylproline (omega=0)</text>
        <dbReference type="Rhea" id="RHEA:16237"/>
        <dbReference type="Rhea" id="RHEA-COMP:10747"/>
        <dbReference type="Rhea" id="RHEA-COMP:10748"/>
        <dbReference type="ChEBI" id="CHEBI:83833"/>
        <dbReference type="ChEBI" id="CHEBI:83834"/>
        <dbReference type="EC" id="5.2.1.8"/>
    </reaction>
</comment>
<sequence length="253" mass="28394">MIRVNHTDITEEQVLMEMQYFPAATQRQAMLDAAQSLVIGELLRQRAAALSLPLSLDETSGKEDYLEQLIEREVVIPEATEEECIQYFQQNPQRFKTSPLIEANHILIAAATDDAKARVEAKLLAEQIIEQLKQQADFATLAQQFSVCPSKTTGGNLGQLSRGQTVPEFERQLLSATTGLQPYPIESRYGFHVVDIKNKIDGLPLPIEAVKTKISQYLNEKVRQKAIAQYIQTLIDAATIDGYDFDTNRQSLL</sequence>
<evidence type="ECO:0000256" key="4">
    <source>
        <dbReference type="ARBA" id="ARBA00023110"/>
    </source>
</evidence>
<dbReference type="GO" id="GO:0003755">
    <property type="term" value="F:peptidyl-prolyl cis-trans isomerase activity"/>
    <property type="evidence" value="ECO:0007669"/>
    <property type="project" value="UniProtKB-KW"/>
</dbReference>
<dbReference type="SUPFAM" id="SSF54534">
    <property type="entry name" value="FKBP-like"/>
    <property type="match status" value="1"/>
</dbReference>
<comment type="similarity">
    <text evidence="2">Belongs to the PpiC/parvulin rotamase family.</text>
</comment>
<keyword evidence="4 5" id="KW-0697">Rotamase</keyword>
<feature type="domain" description="PpiC" evidence="6">
    <location>
        <begin position="98"/>
        <end position="198"/>
    </location>
</feature>
<dbReference type="PROSITE" id="PS50198">
    <property type="entry name" value="PPIC_PPIASE_2"/>
    <property type="match status" value="1"/>
</dbReference>
<dbReference type="EMBL" id="CP031775">
    <property type="protein sequence ID" value="QDZ91109.1"/>
    <property type="molecule type" value="Genomic_DNA"/>
</dbReference>
<proteinExistence type="inferred from homology"/>
<dbReference type="PANTHER" id="PTHR47245">
    <property type="entry name" value="PEPTIDYLPROLYL ISOMERASE"/>
    <property type="match status" value="1"/>
</dbReference>
<dbReference type="AlphaFoldDB" id="A0A5B8QYV8"/>
<dbReference type="PROSITE" id="PS01096">
    <property type="entry name" value="PPIC_PPIASE_1"/>
    <property type="match status" value="1"/>
</dbReference>
<dbReference type="InterPro" id="IPR023058">
    <property type="entry name" value="PPIase_PpiC_CS"/>
</dbReference>
<evidence type="ECO:0000313" key="8">
    <source>
        <dbReference type="Proteomes" id="UP000321124"/>
    </source>
</evidence>
<dbReference type="InterPro" id="IPR027304">
    <property type="entry name" value="Trigger_fact/SurA_dom_sf"/>
</dbReference>
<evidence type="ECO:0000256" key="2">
    <source>
        <dbReference type="ARBA" id="ARBA00007656"/>
    </source>
</evidence>
<evidence type="ECO:0000256" key="3">
    <source>
        <dbReference type="ARBA" id="ARBA00013194"/>
    </source>
</evidence>
<evidence type="ECO:0000259" key="6">
    <source>
        <dbReference type="PROSITE" id="PS50198"/>
    </source>
</evidence>
<dbReference type="EC" id="5.2.1.8" evidence="3"/>
<accession>A0A5B8QYV8</accession>
<dbReference type="PANTHER" id="PTHR47245:SF2">
    <property type="entry name" value="PEPTIDYL-PROLYL CIS-TRANS ISOMERASE HP_0175-RELATED"/>
    <property type="match status" value="1"/>
</dbReference>
<protein>
    <recommendedName>
        <fullName evidence="3">peptidylprolyl isomerase</fullName>
        <ecNumber evidence="3">5.2.1.8</ecNumber>
    </recommendedName>
</protein>
<keyword evidence="5 7" id="KW-0413">Isomerase</keyword>
<dbReference type="InterPro" id="IPR000297">
    <property type="entry name" value="PPIase_PpiC"/>
</dbReference>
<dbReference type="SUPFAM" id="SSF109998">
    <property type="entry name" value="Triger factor/SurA peptide-binding domain-like"/>
    <property type="match status" value="1"/>
</dbReference>
<dbReference type="InterPro" id="IPR046357">
    <property type="entry name" value="PPIase_dom_sf"/>
</dbReference>
<dbReference type="Gene3D" id="3.10.50.40">
    <property type="match status" value="1"/>
</dbReference>
<dbReference type="Proteomes" id="UP000321124">
    <property type="component" value="Chromosome"/>
</dbReference>
<organism evidence="7 8">
    <name type="scientific">Shewanella decolorationis</name>
    <dbReference type="NCBI Taxonomy" id="256839"/>
    <lineage>
        <taxon>Bacteria</taxon>
        <taxon>Pseudomonadati</taxon>
        <taxon>Pseudomonadota</taxon>
        <taxon>Gammaproteobacteria</taxon>
        <taxon>Alteromonadales</taxon>
        <taxon>Shewanellaceae</taxon>
        <taxon>Shewanella</taxon>
    </lineage>
</organism>
<dbReference type="KEGG" id="sdeo:D0436_11885"/>
<dbReference type="RefSeq" id="WP_208658858.1">
    <property type="nucleotide sequence ID" value="NZ_CP031775.2"/>
</dbReference>
<evidence type="ECO:0000256" key="1">
    <source>
        <dbReference type="ARBA" id="ARBA00000971"/>
    </source>
</evidence>
<evidence type="ECO:0000313" key="7">
    <source>
        <dbReference type="EMBL" id="QDZ91109.1"/>
    </source>
</evidence>